<reference evidence="2" key="1">
    <citation type="submission" date="2021-02" db="EMBL/GenBank/DDBJ databases">
        <title>Psilocybe cubensis genome.</title>
        <authorList>
            <person name="Mckernan K.J."/>
            <person name="Crawford S."/>
            <person name="Trippe A."/>
            <person name="Kane L.T."/>
            <person name="Mclaughlin S."/>
        </authorList>
    </citation>
    <scope>NUCLEOTIDE SEQUENCE [LARGE SCALE GENOMIC DNA]</scope>
    <source>
        <strain evidence="2">MGC-MH-2018</strain>
    </source>
</reference>
<protein>
    <recommendedName>
        <fullName evidence="3">G-patch domain-containing protein</fullName>
    </recommendedName>
</protein>
<feature type="compositionally biased region" description="Basic and acidic residues" evidence="1">
    <location>
        <begin position="333"/>
        <end position="343"/>
    </location>
</feature>
<dbReference type="EMBL" id="JAFIQS010000004">
    <property type="protein sequence ID" value="KAG5170710.1"/>
    <property type="molecule type" value="Genomic_DNA"/>
</dbReference>
<dbReference type="PANTHER" id="PTHR23149:SF32">
    <property type="entry name" value="G-PATCH DOMAIN-CONTAINING PROTEIN"/>
    <property type="match status" value="1"/>
</dbReference>
<feature type="compositionally biased region" description="Basic and acidic residues" evidence="1">
    <location>
        <begin position="274"/>
        <end position="283"/>
    </location>
</feature>
<dbReference type="OrthoDB" id="3366546at2759"/>
<comment type="caution">
    <text evidence="2">The sequence shown here is derived from an EMBL/GenBank/DDBJ whole genome shotgun (WGS) entry which is preliminary data.</text>
</comment>
<dbReference type="PANTHER" id="PTHR23149">
    <property type="entry name" value="G PATCH DOMAIN CONTAINING PROTEIN"/>
    <property type="match status" value="1"/>
</dbReference>
<name>A0A8H7XZ88_PSICU</name>
<feature type="compositionally biased region" description="Basic and acidic residues" evidence="1">
    <location>
        <begin position="236"/>
        <end position="245"/>
    </location>
</feature>
<evidence type="ECO:0008006" key="3">
    <source>
        <dbReference type="Google" id="ProtNLM"/>
    </source>
</evidence>
<dbReference type="InterPro" id="IPR050656">
    <property type="entry name" value="PINX1"/>
</dbReference>
<proteinExistence type="predicted"/>
<evidence type="ECO:0000313" key="2">
    <source>
        <dbReference type="EMBL" id="KAG5170710.1"/>
    </source>
</evidence>
<feature type="compositionally biased region" description="Basic residues" evidence="1">
    <location>
        <begin position="246"/>
        <end position="255"/>
    </location>
</feature>
<organism evidence="2">
    <name type="scientific">Psilocybe cubensis</name>
    <name type="common">Psychedelic mushroom</name>
    <name type="synonym">Stropharia cubensis</name>
    <dbReference type="NCBI Taxonomy" id="181762"/>
    <lineage>
        <taxon>Eukaryota</taxon>
        <taxon>Fungi</taxon>
        <taxon>Dikarya</taxon>
        <taxon>Basidiomycota</taxon>
        <taxon>Agaricomycotina</taxon>
        <taxon>Agaricomycetes</taxon>
        <taxon>Agaricomycetidae</taxon>
        <taxon>Agaricales</taxon>
        <taxon>Agaricineae</taxon>
        <taxon>Strophariaceae</taxon>
        <taxon>Psilocybe</taxon>
    </lineage>
</organism>
<feature type="compositionally biased region" description="Polar residues" evidence="1">
    <location>
        <begin position="107"/>
        <end position="121"/>
    </location>
</feature>
<gene>
    <name evidence="2" type="ORF">JR316_005101</name>
</gene>
<feature type="compositionally biased region" description="Basic residues" evidence="1">
    <location>
        <begin position="284"/>
        <end position="298"/>
    </location>
</feature>
<feature type="region of interest" description="Disordered" evidence="1">
    <location>
        <begin position="69"/>
        <end position="121"/>
    </location>
</feature>
<feature type="region of interest" description="Disordered" evidence="1">
    <location>
        <begin position="201"/>
        <end position="358"/>
    </location>
</feature>
<dbReference type="AlphaFoldDB" id="A0A8H7XZ88"/>
<sequence length="358" mass="40110">MPLEAHDYLVSQGWGGKGTGLRQGAISRPIAIPMKKNLAGLGKDRDEAFPFWDHLYTAAAKSITIKYVSDDEGDGGEASTSKSAPLRKTATGILSTRRPIDGAPAHSGNTTPNEGDSDSQTPRLSLMAQAQREAAKRRLYANFFRGPVLGPEAIAEEEKRLADLVSKTFEKQHSAVQSMIVTEHIEIQTATDKMVIDLEVSNSSTGKRKVHGAEEASSEEEEDEASRKERKRKRKEEKQMKEKNMAKQRRRKEKRAKQETALESSDDSSHSPSKKSDSVDNIERRRKKEEKRRIKALRKQLNVVNIKPTDAEKADCNGTKTKASKQKHSKSPNADKEENENFDKKRKKRRRNSSDESS</sequence>
<accession>A0A8H7XZ88</accession>
<evidence type="ECO:0000256" key="1">
    <source>
        <dbReference type="SAM" id="MobiDB-lite"/>
    </source>
</evidence>